<keyword evidence="2" id="KW-0012">Acyltransferase</keyword>
<comment type="caution">
    <text evidence="4">The sequence shown here is derived from an EMBL/GenBank/DDBJ whole genome shotgun (WGS) entry which is preliminary data.</text>
</comment>
<keyword evidence="1" id="KW-0808">Transferase</keyword>
<dbReference type="InterPro" id="IPR000182">
    <property type="entry name" value="GNAT_dom"/>
</dbReference>
<dbReference type="AlphaFoldDB" id="A0A917CH04"/>
<gene>
    <name evidence="4" type="ORF">GCM10010960_08060</name>
</gene>
<dbReference type="GO" id="GO:0016747">
    <property type="term" value="F:acyltransferase activity, transferring groups other than amino-acyl groups"/>
    <property type="evidence" value="ECO:0007669"/>
    <property type="project" value="InterPro"/>
</dbReference>
<dbReference type="PANTHER" id="PTHR43877">
    <property type="entry name" value="AMINOALKYLPHOSPHONATE N-ACETYLTRANSFERASE-RELATED-RELATED"/>
    <property type="match status" value="1"/>
</dbReference>
<accession>A0A917CH04</accession>
<reference evidence="4" key="1">
    <citation type="journal article" date="2014" name="Int. J. Syst. Evol. Microbiol.">
        <title>Complete genome sequence of Corynebacterium casei LMG S-19264T (=DSM 44701T), isolated from a smear-ripened cheese.</title>
        <authorList>
            <consortium name="US DOE Joint Genome Institute (JGI-PGF)"/>
            <person name="Walter F."/>
            <person name="Albersmeier A."/>
            <person name="Kalinowski J."/>
            <person name="Ruckert C."/>
        </authorList>
    </citation>
    <scope>NUCLEOTIDE SEQUENCE</scope>
    <source>
        <strain evidence="4">CGMCC 1.12726</strain>
    </source>
</reference>
<dbReference type="CDD" id="cd04301">
    <property type="entry name" value="NAT_SF"/>
    <property type="match status" value="1"/>
</dbReference>
<feature type="domain" description="N-acetyltransferase" evidence="3">
    <location>
        <begin position="2"/>
        <end position="171"/>
    </location>
</feature>
<protein>
    <submittedName>
        <fullName evidence="4">N-acetyltransferase</fullName>
    </submittedName>
</protein>
<proteinExistence type="predicted"/>
<dbReference type="PROSITE" id="PS51186">
    <property type="entry name" value="GNAT"/>
    <property type="match status" value="1"/>
</dbReference>
<dbReference type="Proteomes" id="UP000632858">
    <property type="component" value="Unassembled WGS sequence"/>
</dbReference>
<evidence type="ECO:0000256" key="2">
    <source>
        <dbReference type="ARBA" id="ARBA00023315"/>
    </source>
</evidence>
<sequence length="173" mass="19239">MSHIRPAVAADAKALAELQEATFRSTFGASNCAENMDMHCRLSYGEHIQREELEDPALHILVAEHNGRLVAFAQLRMGHAPGCITATRAGEIQRLYVADDWHGKGLAQALMDACTGELRRQNADAVWLGVWEHNPRAIAFYRKCGFTEVGEHVFVLGEDPQRDVLMIRPLPGH</sequence>
<dbReference type="RefSeq" id="WP_188448078.1">
    <property type="nucleotide sequence ID" value="NZ_BMFO01000002.1"/>
</dbReference>
<evidence type="ECO:0000313" key="4">
    <source>
        <dbReference type="EMBL" id="GGF88595.1"/>
    </source>
</evidence>
<dbReference type="Pfam" id="PF00583">
    <property type="entry name" value="Acetyltransf_1"/>
    <property type="match status" value="1"/>
</dbReference>
<dbReference type="InterPro" id="IPR016181">
    <property type="entry name" value="Acyl_CoA_acyltransferase"/>
</dbReference>
<organism evidence="4 5">
    <name type="scientific">Arenimonas maotaiensis</name>
    <dbReference type="NCBI Taxonomy" id="1446479"/>
    <lineage>
        <taxon>Bacteria</taxon>
        <taxon>Pseudomonadati</taxon>
        <taxon>Pseudomonadota</taxon>
        <taxon>Gammaproteobacteria</taxon>
        <taxon>Lysobacterales</taxon>
        <taxon>Lysobacteraceae</taxon>
        <taxon>Arenimonas</taxon>
    </lineage>
</organism>
<evidence type="ECO:0000313" key="5">
    <source>
        <dbReference type="Proteomes" id="UP000632858"/>
    </source>
</evidence>
<evidence type="ECO:0000256" key="1">
    <source>
        <dbReference type="ARBA" id="ARBA00022679"/>
    </source>
</evidence>
<dbReference type="InterPro" id="IPR050832">
    <property type="entry name" value="Bact_Acetyltransf"/>
</dbReference>
<dbReference type="EMBL" id="BMFO01000002">
    <property type="protein sequence ID" value="GGF88595.1"/>
    <property type="molecule type" value="Genomic_DNA"/>
</dbReference>
<dbReference type="Gene3D" id="3.40.630.30">
    <property type="match status" value="1"/>
</dbReference>
<name>A0A917CH04_9GAMM</name>
<dbReference type="SUPFAM" id="SSF55729">
    <property type="entry name" value="Acyl-CoA N-acyltransferases (Nat)"/>
    <property type="match status" value="1"/>
</dbReference>
<reference evidence="4" key="2">
    <citation type="submission" date="2020-09" db="EMBL/GenBank/DDBJ databases">
        <authorList>
            <person name="Sun Q."/>
            <person name="Zhou Y."/>
        </authorList>
    </citation>
    <scope>NUCLEOTIDE SEQUENCE</scope>
    <source>
        <strain evidence="4">CGMCC 1.12726</strain>
    </source>
</reference>
<evidence type="ECO:0000259" key="3">
    <source>
        <dbReference type="PROSITE" id="PS51186"/>
    </source>
</evidence>
<keyword evidence="5" id="KW-1185">Reference proteome</keyword>